<dbReference type="InParanoid" id="H2KZR9"/>
<dbReference type="CTD" id="189953"/>
<sequence length="175" mass="19748">MVHLDTLFVISIIVFTVSGSINFAHSDSCSHERYDDDDYDDRDRVGGRFEIGNGECEIDDSGSRGDHSDSGYHGSHRPRPHPRPHPHPHRPPKPEHCPGTWTPWINVKGAMCNDTCGNCGLIDQYRICYPIRCKCSGPTKRKAPCANRPCPFPRTTCCPGYNKKINYPLRIFYCG</sequence>
<dbReference type="EMBL" id="BX284602">
    <property type="protein sequence ID" value="CCE67224.1"/>
    <property type="molecule type" value="Genomic_DNA"/>
</dbReference>
<evidence type="ECO:0000313" key="4">
    <source>
        <dbReference type="Proteomes" id="UP000001940"/>
    </source>
</evidence>
<reference evidence="3 4" key="1">
    <citation type="journal article" date="1998" name="Science">
        <title>Genome sequence of the nematode C. elegans: a platform for investigating biology.</title>
        <authorList>
            <consortium name="The C. elegans sequencing consortium"/>
            <person name="Sulson J.E."/>
            <person name="Waterston R."/>
        </authorList>
    </citation>
    <scope>NUCLEOTIDE SEQUENCE [LARGE SCALE GENOMIC DNA]</scope>
    <source>
        <strain evidence="3 4">Bristol N2</strain>
    </source>
</reference>
<dbReference type="Bgee" id="WBGene00021591">
    <property type="expression patterns" value="Expressed in embryo and 2 other cell types or tissues"/>
</dbReference>
<dbReference type="PROSITE" id="PS50092">
    <property type="entry name" value="TSP1"/>
    <property type="match status" value="1"/>
</dbReference>
<dbReference type="HOGENOM" id="CLU_1533949_0_0_1"/>
<feature type="chain" id="PRO_5003564252" evidence="2">
    <location>
        <begin position="20"/>
        <end position="175"/>
    </location>
</feature>
<dbReference type="RefSeq" id="NP_001254071.1">
    <property type="nucleotide sequence ID" value="NM_001267142.1"/>
</dbReference>
<evidence type="ECO:0000313" key="3">
    <source>
        <dbReference type="EMBL" id="CCE67224.1"/>
    </source>
</evidence>
<dbReference type="GeneID" id="189953"/>
<protein>
    <submittedName>
        <fullName evidence="3">TIL domain-containing protein</fullName>
    </submittedName>
</protein>
<feature type="compositionally biased region" description="Basic residues" evidence="1">
    <location>
        <begin position="74"/>
        <end position="91"/>
    </location>
</feature>
<dbReference type="OrthoDB" id="10624841at2759"/>
<dbReference type="WormBase" id="Y46D2A.3">
    <property type="protein sequence ID" value="CE46725"/>
    <property type="gene ID" value="WBGene00021591"/>
</dbReference>
<evidence type="ECO:0000313" key="5">
    <source>
        <dbReference type="WormBase" id="Y46D2A.3"/>
    </source>
</evidence>
<name>H2KZR9_CAEEL</name>
<feature type="region of interest" description="Disordered" evidence="1">
    <location>
        <begin position="50"/>
        <end position="94"/>
    </location>
</feature>
<organism evidence="3 4">
    <name type="scientific">Caenorhabditis elegans</name>
    <dbReference type="NCBI Taxonomy" id="6239"/>
    <lineage>
        <taxon>Eukaryota</taxon>
        <taxon>Metazoa</taxon>
        <taxon>Ecdysozoa</taxon>
        <taxon>Nematoda</taxon>
        <taxon>Chromadorea</taxon>
        <taxon>Rhabditida</taxon>
        <taxon>Rhabditina</taxon>
        <taxon>Rhabditomorpha</taxon>
        <taxon>Rhabditoidea</taxon>
        <taxon>Rhabditidae</taxon>
        <taxon>Peloderinae</taxon>
        <taxon>Caenorhabditis</taxon>
    </lineage>
</organism>
<feature type="signal peptide" evidence="2">
    <location>
        <begin position="1"/>
        <end position="19"/>
    </location>
</feature>
<dbReference type="InterPro" id="IPR000884">
    <property type="entry name" value="TSP1_rpt"/>
</dbReference>
<evidence type="ECO:0000256" key="2">
    <source>
        <dbReference type="SAM" id="SignalP"/>
    </source>
</evidence>
<dbReference type="AlphaFoldDB" id="H2KZR9"/>
<keyword evidence="4" id="KW-1185">Reference proteome</keyword>
<dbReference type="PaxDb" id="6239-Y46D2A.3b"/>
<keyword evidence="2" id="KW-0732">Signal</keyword>
<evidence type="ECO:0000256" key="1">
    <source>
        <dbReference type="SAM" id="MobiDB-lite"/>
    </source>
</evidence>
<dbReference type="KEGG" id="cel:CELE_Y46D2A.3"/>
<dbReference type="eggNOG" id="ENOG502TK58">
    <property type="taxonomic scope" value="Eukaryota"/>
</dbReference>
<dbReference type="FunCoup" id="H2KZR9">
    <property type="interactions" value="181"/>
</dbReference>
<accession>H2KZR9</accession>
<proteinExistence type="predicted"/>
<dbReference type="AGR" id="WB:WBGene00021591"/>
<gene>
    <name evidence="3" type="ORF">CELE_Y46D2A.3</name>
    <name evidence="3 5" type="ORF">Y46D2A.3</name>
</gene>
<dbReference type="PANTHER" id="PTHR31507:SF3">
    <property type="entry name" value="TIL DOMAIN-CONTAINING PROTEIN"/>
    <property type="match status" value="1"/>
</dbReference>
<feature type="compositionally biased region" description="Basic and acidic residues" evidence="1">
    <location>
        <begin position="61"/>
        <end position="70"/>
    </location>
</feature>
<dbReference type="Proteomes" id="UP000001940">
    <property type="component" value="Chromosome II"/>
</dbReference>
<dbReference type="STRING" id="6239.Y46D2A.3b.1"/>
<dbReference type="PANTHER" id="PTHR31507">
    <property type="entry name" value="PROTEIN CBG15923"/>
    <property type="match status" value="1"/>
</dbReference>